<accession>A0ABP0T413</accession>
<dbReference type="EMBL" id="OZ018776">
    <property type="protein sequence ID" value="CAK9120168.1"/>
    <property type="molecule type" value="Genomic_DNA"/>
</dbReference>
<proteinExistence type="predicted"/>
<keyword evidence="2" id="KW-1185">Reference proteome</keyword>
<sequence length="166" mass="17066">MYYILSVNSTVTGDVGATNPVNILNVQGDNTTQVNLQGNVTVNELNYTNTGITTVGGTLTATTGVNCGGFASTLTFNGTGRPYTFASSVANAGSAILNVDTDLTVTNQTIGTIKTINIGTLGTPQDLTIAVNQAALGLLVGGNKINFSDSNSTLILQIWSSSSRNI</sequence>
<protein>
    <submittedName>
        <fullName evidence="1">Cell surface antigen Sca9</fullName>
    </submittedName>
</protein>
<dbReference type="Proteomes" id="UP001642485">
    <property type="component" value="Chromosome"/>
</dbReference>
<reference evidence="1 2" key="1">
    <citation type="submission" date="2024-02" db="EMBL/GenBank/DDBJ databases">
        <authorList>
            <person name="Nijsse B."/>
            <person name="Sprong H."/>
        </authorList>
    </citation>
    <scope>NUCLEOTIDE SEQUENCE [LARGE SCALE GENOMIC DNA]</scope>
    <source>
        <strain evidence="1">OB144</strain>
    </source>
</reference>
<evidence type="ECO:0000313" key="2">
    <source>
        <dbReference type="Proteomes" id="UP001642485"/>
    </source>
</evidence>
<evidence type="ECO:0000313" key="1">
    <source>
        <dbReference type="EMBL" id="CAK9120168.1"/>
    </source>
</evidence>
<organism evidence="1 2">
    <name type="scientific">Rickettsia helvetica</name>
    <dbReference type="NCBI Taxonomy" id="35789"/>
    <lineage>
        <taxon>Bacteria</taxon>
        <taxon>Pseudomonadati</taxon>
        <taxon>Pseudomonadota</taxon>
        <taxon>Alphaproteobacteria</taxon>
        <taxon>Rickettsiales</taxon>
        <taxon>Rickettsiaceae</taxon>
        <taxon>Rickettsieae</taxon>
        <taxon>Rickettsia</taxon>
        <taxon>spotted fever group</taxon>
    </lineage>
</organism>
<name>A0ABP0T413_RICHE</name>
<gene>
    <name evidence="1" type="ORF">OB144RH_01965</name>
</gene>
<dbReference type="RefSeq" id="WP_010421054.1">
    <property type="nucleotide sequence ID" value="NZ_OY974080.1"/>
</dbReference>